<dbReference type="AlphaFoldDB" id="A0AA88LJZ5"/>
<dbReference type="Proteomes" id="UP001187531">
    <property type="component" value="Unassembled WGS sequence"/>
</dbReference>
<organism evidence="4 5">
    <name type="scientific">Artemia franciscana</name>
    <name type="common">Brine shrimp</name>
    <name type="synonym">Artemia sanfranciscana</name>
    <dbReference type="NCBI Taxonomy" id="6661"/>
    <lineage>
        <taxon>Eukaryota</taxon>
        <taxon>Metazoa</taxon>
        <taxon>Ecdysozoa</taxon>
        <taxon>Arthropoda</taxon>
        <taxon>Crustacea</taxon>
        <taxon>Branchiopoda</taxon>
        <taxon>Anostraca</taxon>
        <taxon>Artemiidae</taxon>
        <taxon>Artemia</taxon>
    </lineage>
</organism>
<evidence type="ECO:0000313" key="4">
    <source>
        <dbReference type="EMBL" id="KAK2724680.1"/>
    </source>
</evidence>
<dbReference type="EMBL" id="JAVRJZ010000003">
    <property type="protein sequence ID" value="KAK2724680.1"/>
    <property type="molecule type" value="Genomic_DNA"/>
</dbReference>
<name>A0AA88LJZ5_ARTSF</name>
<dbReference type="GO" id="GO:0000460">
    <property type="term" value="P:maturation of 5.8S rRNA"/>
    <property type="evidence" value="ECO:0007669"/>
    <property type="project" value="TreeGrafter"/>
</dbReference>
<keyword evidence="5" id="KW-1185">Reference proteome</keyword>
<dbReference type="GO" id="GO:0030687">
    <property type="term" value="C:preribosome, large subunit precursor"/>
    <property type="evidence" value="ECO:0007669"/>
    <property type="project" value="TreeGrafter"/>
</dbReference>
<comment type="similarity">
    <text evidence="1">Belongs to the RRP15 family.</text>
</comment>
<feature type="region of interest" description="Disordered" evidence="3">
    <location>
        <begin position="1"/>
        <end position="77"/>
    </location>
</feature>
<protein>
    <recommendedName>
        <fullName evidence="2">RRP15-like protein</fullName>
    </recommendedName>
</protein>
<dbReference type="Pfam" id="PF07890">
    <property type="entry name" value="Rrp15p"/>
    <property type="match status" value="1"/>
</dbReference>
<sequence length="274" mass="30965">MSSESEEEFSSQSDEEILEEELHSTDEASDSDKEEGTDTFRDSGNEEGSDLEESSSEGISVDGELSENEDQENPINAGWADAISKVLASTKPKAKKTLILSRAKRDIDILRTRLEKEKDTNVGVIGEESTRTEKRKLEDEKKSVYSEPKRLRKEWDSIGRVKPEVLTNETEKQLARISTKGVVQLFNAVKIQQKAISAQLREAGSLETKRDKVMKSLDKNRFNDLLQKAGSKELASKKPKIEVKDEPVWGVLRDDFMEGGKRLKDWNKIESDED</sequence>
<feature type="compositionally biased region" description="Acidic residues" evidence="3">
    <location>
        <begin position="45"/>
        <end position="55"/>
    </location>
</feature>
<evidence type="ECO:0000256" key="3">
    <source>
        <dbReference type="SAM" id="MobiDB-lite"/>
    </source>
</evidence>
<gene>
    <name evidence="4" type="ORF">QYM36_001245</name>
</gene>
<feature type="compositionally biased region" description="Acidic residues" evidence="3">
    <location>
        <begin position="1"/>
        <end position="19"/>
    </location>
</feature>
<evidence type="ECO:0000313" key="5">
    <source>
        <dbReference type="Proteomes" id="UP001187531"/>
    </source>
</evidence>
<dbReference type="InterPro" id="IPR012459">
    <property type="entry name" value="Rrp15"/>
</dbReference>
<feature type="compositionally biased region" description="Basic and acidic residues" evidence="3">
    <location>
        <begin position="20"/>
        <end position="44"/>
    </location>
</feature>
<comment type="caution">
    <text evidence="4">The sequence shown here is derived from an EMBL/GenBank/DDBJ whole genome shotgun (WGS) entry which is preliminary data.</text>
</comment>
<dbReference type="PANTHER" id="PTHR13245:SF14">
    <property type="entry name" value="RRP15-LIKE PROTEIN"/>
    <property type="match status" value="1"/>
</dbReference>
<dbReference type="GO" id="GO:0000470">
    <property type="term" value="P:maturation of LSU-rRNA"/>
    <property type="evidence" value="ECO:0007669"/>
    <property type="project" value="TreeGrafter"/>
</dbReference>
<evidence type="ECO:0000256" key="2">
    <source>
        <dbReference type="ARBA" id="ARBA00017475"/>
    </source>
</evidence>
<dbReference type="PANTHER" id="PTHR13245">
    <property type="entry name" value="RRP15-LIKE PROTEIN"/>
    <property type="match status" value="1"/>
</dbReference>
<accession>A0AA88LJZ5</accession>
<proteinExistence type="inferred from homology"/>
<evidence type="ECO:0000256" key="1">
    <source>
        <dbReference type="ARBA" id="ARBA00007462"/>
    </source>
</evidence>
<reference evidence="4" key="1">
    <citation type="submission" date="2023-07" db="EMBL/GenBank/DDBJ databases">
        <title>Chromosome-level genome assembly of Artemia franciscana.</title>
        <authorList>
            <person name="Jo E."/>
        </authorList>
    </citation>
    <scope>NUCLEOTIDE SEQUENCE</scope>
    <source>
        <tissue evidence="4">Whole body</tissue>
    </source>
</reference>